<keyword evidence="11" id="KW-0408">Iron</keyword>
<evidence type="ECO:0000259" key="16">
    <source>
        <dbReference type="PROSITE" id="PS51471"/>
    </source>
</evidence>
<comment type="catalytic activity">
    <reaction evidence="14">
        <text>L-prolyl-[collagen] + 2-oxoglutarate + O2 = trans-4-hydroxy-L-prolyl-[collagen] + succinate + CO2</text>
        <dbReference type="Rhea" id="RHEA:18945"/>
        <dbReference type="Rhea" id="RHEA-COMP:11676"/>
        <dbReference type="Rhea" id="RHEA-COMP:11680"/>
        <dbReference type="ChEBI" id="CHEBI:15379"/>
        <dbReference type="ChEBI" id="CHEBI:16526"/>
        <dbReference type="ChEBI" id="CHEBI:16810"/>
        <dbReference type="ChEBI" id="CHEBI:30031"/>
        <dbReference type="ChEBI" id="CHEBI:50342"/>
        <dbReference type="ChEBI" id="CHEBI:61965"/>
        <dbReference type="EC" id="1.14.11.2"/>
    </reaction>
</comment>
<keyword evidence="12" id="KW-0472">Membrane</keyword>
<comment type="subcellular location">
    <subcellularLocation>
        <location evidence="2">Endoplasmic reticulum membrane</location>
        <topology evidence="2">Single-pass type II membrane protein</topology>
    </subcellularLocation>
</comment>
<evidence type="ECO:0000256" key="9">
    <source>
        <dbReference type="ARBA" id="ARBA00022989"/>
    </source>
</evidence>
<organism evidence="17 18">
    <name type="scientific">Canna indica</name>
    <name type="common">Indian-shot</name>
    <dbReference type="NCBI Taxonomy" id="4628"/>
    <lineage>
        <taxon>Eukaryota</taxon>
        <taxon>Viridiplantae</taxon>
        <taxon>Streptophyta</taxon>
        <taxon>Embryophyta</taxon>
        <taxon>Tracheophyta</taxon>
        <taxon>Spermatophyta</taxon>
        <taxon>Magnoliopsida</taxon>
        <taxon>Liliopsida</taxon>
        <taxon>Zingiberales</taxon>
        <taxon>Cannaceae</taxon>
        <taxon>Canna</taxon>
    </lineage>
</organism>
<evidence type="ECO:0000256" key="13">
    <source>
        <dbReference type="ARBA" id="ARBA00023180"/>
    </source>
</evidence>
<accession>A0AAQ3KZ11</accession>
<evidence type="ECO:0000256" key="2">
    <source>
        <dbReference type="ARBA" id="ARBA00004648"/>
    </source>
</evidence>
<evidence type="ECO:0000256" key="5">
    <source>
        <dbReference type="ARBA" id="ARBA00022692"/>
    </source>
</evidence>
<dbReference type="PROSITE" id="PS51471">
    <property type="entry name" value="FE2OG_OXY"/>
    <property type="match status" value="1"/>
</dbReference>
<dbReference type="PANTHER" id="PTHR10869:SF238">
    <property type="entry name" value="PROLYL 4-HYDROXYLASE 6-RELATED"/>
    <property type="match status" value="1"/>
</dbReference>
<gene>
    <name evidence="17" type="ORF">Cni_G23062</name>
</gene>
<dbReference type="GO" id="GO:0005789">
    <property type="term" value="C:endoplasmic reticulum membrane"/>
    <property type="evidence" value="ECO:0007669"/>
    <property type="project" value="UniProtKB-SubCell"/>
</dbReference>
<keyword evidence="5" id="KW-0812">Transmembrane</keyword>
<dbReference type="Proteomes" id="UP001327560">
    <property type="component" value="Chromosome 7"/>
</dbReference>
<dbReference type="EC" id="1.14.11.2" evidence="4"/>
<reference evidence="17 18" key="1">
    <citation type="submission" date="2023-10" db="EMBL/GenBank/DDBJ databases">
        <title>Chromosome-scale genome assembly provides insights into flower coloration mechanisms of Canna indica.</title>
        <authorList>
            <person name="Li C."/>
        </authorList>
    </citation>
    <scope>NUCLEOTIDE SEQUENCE [LARGE SCALE GENOMIC DNA]</scope>
    <source>
        <tissue evidence="17">Flower</tissue>
    </source>
</reference>
<dbReference type="InterPro" id="IPR006620">
    <property type="entry name" value="Pro_4_hyd_alph"/>
</dbReference>
<evidence type="ECO:0000256" key="15">
    <source>
        <dbReference type="SAM" id="SignalP"/>
    </source>
</evidence>
<evidence type="ECO:0000256" key="1">
    <source>
        <dbReference type="ARBA" id="ARBA00001961"/>
    </source>
</evidence>
<evidence type="ECO:0000313" key="18">
    <source>
        <dbReference type="Proteomes" id="UP001327560"/>
    </source>
</evidence>
<dbReference type="GO" id="GO:0031418">
    <property type="term" value="F:L-ascorbic acid binding"/>
    <property type="evidence" value="ECO:0007669"/>
    <property type="project" value="InterPro"/>
</dbReference>
<feature type="chain" id="PRO_5042880396" description="procollagen-proline 4-dioxygenase" evidence="15">
    <location>
        <begin position="47"/>
        <end position="269"/>
    </location>
</feature>
<keyword evidence="15" id="KW-0732">Signal</keyword>
<keyword evidence="7" id="KW-0223">Dioxygenase</keyword>
<dbReference type="FunFam" id="2.60.120.620:FF:000002">
    <property type="entry name" value="Prolyl 4-hydroxylase 4"/>
    <property type="match status" value="1"/>
</dbReference>
<dbReference type="EMBL" id="CP136896">
    <property type="protein sequence ID" value="WOL14282.1"/>
    <property type="molecule type" value="Genomic_DNA"/>
</dbReference>
<comment type="cofactor">
    <cofactor evidence="1">
        <name>L-ascorbate</name>
        <dbReference type="ChEBI" id="CHEBI:38290"/>
    </cofactor>
</comment>
<evidence type="ECO:0000256" key="14">
    <source>
        <dbReference type="ARBA" id="ARBA00049169"/>
    </source>
</evidence>
<keyword evidence="8" id="KW-0735">Signal-anchor</keyword>
<dbReference type="PANTHER" id="PTHR10869">
    <property type="entry name" value="PROLYL 4-HYDROXYLASE ALPHA SUBUNIT"/>
    <property type="match status" value="1"/>
</dbReference>
<keyword evidence="18" id="KW-1185">Reference proteome</keyword>
<dbReference type="GO" id="GO:0004656">
    <property type="term" value="F:procollagen-proline 4-dioxygenase activity"/>
    <property type="evidence" value="ECO:0007669"/>
    <property type="project" value="UniProtKB-EC"/>
</dbReference>
<dbReference type="InterPro" id="IPR045054">
    <property type="entry name" value="P4HA-like"/>
</dbReference>
<evidence type="ECO:0000256" key="7">
    <source>
        <dbReference type="ARBA" id="ARBA00022964"/>
    </source>
</evidence>
<evidence type="ECO:0000256" key="8">
    <source>
        <dbReference type="ARBA" id="ARBA00022968"/>
    </source>
</evidence>
<dbReference type="InterPro" id="IPR005123">
    <property type="entry name" value="Oxoglu/Fe-dep_dioxygenase_dom"/>
</dbReference>
<comment type="similarity">
    <text evidence="3">Belongs to the P4HA family.</text>
</comment>
<dbReference type="AlphaFoldDB" id="A0AAQ3KZ11"/>
<evidence type="ECO:0000256" key="3">
    <source>
        <dbReference type="ARBA" id="ARBA00006511"/>
    </source>
</evidence>
<evidence type="ECO:0000256" key="4">
    <source>
        <dbReference type="ARBA" id="ARBA00012269"/>
    </source>
</evidence>
<proteinExistence type="inferred from homology"/>
<dbReference type="Pfam" id="PF13640">
    <property type="entry name" value="2OG-FeII_Oxy_3"/>
    <property type="match status" value="1"/>
</dbReference>
<evidence type="ECO:0000256" key="12">
    <source>
        <dbReference type="ARBA" id="ARBA00023136"/>
    </source>
</evidence>
<keyword evidence="6" id="KW-0479">Metal-binding</keyword>
<evidence type="ECO:0000256" key="6">
    <source>
        <dbReference type="ARBA" id="ARBA00022723"/>
    </source>
</evidence>
<keyword evidence="10" id="KW-0560">Oxidoreductase</keyword>
<evidence type="ECO:0000313" key="17">
    <source>
        <dbReference type="EMBL" id="WOL14282.1"/>
    </source>
</evidence>
<protein>
    <recommendedName>
        <fullName evidence="4">procollagen-proline 4-dioxygenase</fullName>
        <ecNumber evidence="4">1.14.11.2</ecNumber>
    </recommendedName>
</protein>
<dbReference type="Gene3D" id="2.60.120.620">
    <property type="entry name" value="q2cbj1_9rhob like domain"/>
    <property type="match status" value="1"/>
</dbReference>
<dbReference type="InterPro" id="IPR044862">
    <property type="entry name" value="Pro_4_hyd_alph_FE2OG_OXY"/>
</dbReference>
<feature type="signal peptide" evidence="15">
    <location>
        <begin position="1"/>
        <end position="46"/>
    </location>
</feature>
<keyword evidence="13" id="KW-0325">Glycoprotein</keyword>
<evidence type="ECO:0000256" key="10">
    <source>
        <dbReference type="ARBA" id="ARBA00023002"/>
    </source>
</evidence>
<feature type="domain" description="Fe2OG dioxygenase" evidence="16">
    <location>
        <begin position="139"/>
        <end position="257"/>
    </location>
</feature>
<evidence type="ECO:0000256" key="11">
    <source>
        <dbReference type="ARBA" id="ARBA00023004"/>
    </source>
</evidence>
<dbReference type="GO" id="GO:0005506">
    <property type="term" value="F:iron ion binding"/>
    <property type="evidence" value="ECO:0007669"/>
    <property type="project" value="InterPro"/>
</dbReference>
<keyword evidence="9" id="KW-1133">Transmembrane helix</keyword>
<name>A0AAQ3KZ11_9LILI</name>
<dbReference type="SMART" id="SM00702">
    <property type="entry name" value="P4Hc"/>
    <property type="match status" value="1"/>
</dbReference>
<sequence>MFIGSHLIKHQSGATVRPSSSFPMHRSYLFLLLSAVLLLSAPSGDGSAVDPTRVVQLSWRPRAFSYKGFLSDEECDHLIDLARDKLQKSMVVRDDETGRSVMSKERTSSGMFLDWRRPDDVVAQIEERIAAWTFLPEENGEPIQVLHYGHGEKYVTHCDFFFDEPNQRIGGQRLATVLMYLSDVEMGGETVFPYSDDGDINSWANCEGAGFAVKPRKGDAFLFFSLHVNGTADVKSFHGSCPVIEGEKWVATKWIRVRAFEFPKVDSEA</sequence>